<reference evidence="3 5" key="1">
    <citation type="submission" date="2017-09" db="EMBL/GenBank/DDBJ databases">
        <title>Genomics of the genus Arcobacter.</title>
        <authorList>
            <person name="Perez-Cataluna A."/>
            <person name="Figueras M.J."/>
            <person name="Salas-Masso N."/>
        </authorList>
    </citation>
    <scope>NUCLEOTIDE SEQUENCE [LARGE SCALE GENOMIC DNA]</scope>
    <source>
        <strain evidence="3 5">LMG 6621</strain>
    </source>
</reference>
<proteinExistence type="predicted"/>
<evidence type="ECO:0000313" key="5">
    <source>
        <dbReference type="Proteomes" id="UP000290580"/>
    </source>
</evidence>
<evidence type="ECO:0000256" key="1">
    <source>
        <dbReference type="SAM" id="SignalP"/>
    </source>
</evidence>
<evidence type="ECO:0000313" key="2">
    <source>
        <dbReference type="EMBL" id="AXX84637.1"/>
    </source>
</evidence>
<dbReference type="GeneID" id="61750569"/>
<dbReference type="AlphaFoldDB" id="A0AAD0SKZ2"/>
<organism evidence="2 4">
    <name type="scientific">Aliarcobacter skirrowii CCUG 10374</name>
    <dbReference type="NCBI Taxonomy" id="1032239"/>
    <lineage>
        <taxon>Bacteria</taxon>
        <taxon>Pseudomonadati</taxon>
        <taxon>Campylobacterota</taxon>
        <taxon>Epsilonproteobacteria</taxon>
        <taxon>Campylobacterales</taxon>
        <taxon>Arcobacteraceae</taxon>
        <taxon>Aliarcobacter</taxon>
    </lineage>
</organism>
<evidence type="ECO:0008006" key="6">
    <source>
        <dbReference type="Google" id="ProtNLM"/>
    </source>
</evidence>
<dbReference type="Proteomes" id="UP000262029">
    <property type="component" value="Chromosome"/>
</dbReference>
<accession>A0AAD0SKZ2</accession>
<dbReference type="EMBL" id="NXIC01000011">
    <property type="protein sequence ID" value="RXI24673.1"/>
    <property type="molecule type" value="Genomic_DNA"/>
</dbReference>
<gene>
    <name evidence="2" type="ORF">ASKIR_0816</name>
    <name evidence="3" type="ORF">CP959_10065</name>
</gene>
<keyword evidence="1" id="KW-0732">Signal</keyword>
<dbReference type="RefSeq" id="WP_115588550.1">
    <property type="nucleotide sequence ID" value="NZ_CP032099.1"/>
</dbReference>
<dbReference type="EMBL" id="CP032099">
    <property type="protein sequence ID" value="AXX84637.1"/>
    <property type="molecule type" value="Genomic_DNA"/>
</dbReference>
<dbReference type="Proteomes" id="UP000290580">
    <property type="component" value="Unassembled WGS sequence"/>
</dbReference>
<name>A0AAD0SKZ2_9BACT</name>
<reference evidence="2 4" key="2">
    <citation type="submission" date="2018-08" db="EMBL/GenBank/DDBJ databases">
        <title>Complete genome of the Arcobacter skirrowii type strain LMG 6621.</title>
        <authorList>
            <person name="Miller W.G."/>
            <person name="Yee E."/>
            <person name="Bono J.L."/>
        </authorList>
    </citation>
    <scope>NUCLEOTIDE SEQUENCE [LARGE SCALE GENOMIC DNA]</scope>
    <source>
        <strain evidence="2 4">CCUG 10374</strain>
    </source>
</reference>
<keyword evidence="5" id="KW-1185">Reference proteome</keyword>
<evidence type="ECO:0000313" key="4">
    <source>
        <dbReference type="Proteomes" id="UP000262029"/>
    </source>
</evidence>
<evidence type="ECO:0000313" key="3">
    <source>
        <dbReference type="EMBL" id="RXI24673.1"/>
    </source>
</evidence>
<feature type="chain" id="PRO_5042141238" description="WG repeat-containing protein" evidence="1">
    <location>
        <begin position="23"/>
        <end position="255"/>
    </location>
</feature>
<feature type="signal peptide" evidence="1">
    <location>
        <begin position="1"/>
        <end position="22"/>
    </location>
</feature>
<sequence length="255" mass="29935">MKKKILKIVIALGLFYTSNVLAMTEEEYQEIVSSYKLIDSNIISKYTTLNSNNIITYEQYNNLLKPNSSVFDRFSGMFIKIFKINGEITRLGISPAIDRDVILTNIGFPIGYSLISDEPFNIDIYDQRLYAVACLSKNKEIVISSIIRSSSKDKNILFRELDLIKAKYYELYGYVPNFFDLELVKDNLSLRIDKSYEENRDFPYFNEEKILNKLYENDHCDREYTKEANIEVFLADGKWVPQEESWNIKYLENKE</sequence>
<protein>
    <recommendedName>
        <fullName evidence="6">WG repeat-containing protein</fullName>
    </recommendedName>
</protein>